<dbReference type="Gene3D" id="3.30.450.20">
    <property type="entry name" value="PAS domain"/>
    <property type="match status" value="2"/>
</dbReference>
<dbReference type="CDD" id="cd01949">
    <property type="entry name" value="GGDEF"/>
    <property type="match status" value="1"/>
</dbReference>
<feature type="chain" id="PRO_5021432770" evidence="2">
    <location>
        <begin position="50"/>
        <end position="1588"/>
    </location>
</feature>
<evidence type="ECO:0000259" key="5">
    <source>
        <dbReference type="PROSITE" id="PS50883"/>
    </source>
</evidence>
<feature type="domain" description="PAC" evidence="4">
    <location>
        <begin position="982"/>
        <end position="1035"/>
    </location>
</feature>
<dbReference type="InterPro" id="IPR001633">
    <property type="entry name" value="EAL_dom"/>
</dbReference>
<dbReference type="Gene3D" id="3.20.20.450">
    <property type="entry name" value="EAL domain"/>
    <property type="match status" value="1"/>
</dbReference>
<dbReference type="SUPFAM" id="SSF55073">
    <property type="entry name" value="Nucleotide cyclase"/>
    <property type="match status" value="1"/>
</dbReference>
<keyword evidence="8" id="KW-1185">Reference proteome</keyword>
<dbReference type="SMART" id="SM00091">
    <property type="entry name" value="PAS"/>
    <property type="match status" value="1"/>
</dbReference>
<dbReference type="Pfam" id="PF00563">
    <property type="entry name" value="EAL"/>
    <property type="match status" value="1"/>
</dbReference>
<dbReference type="SUPFAM" id="SSF55785">
    <property type="entry name" value="PYP-like sensor domain (PAS domain)"/>
    <property type="match status" value="2"/>
</dbReference>
<feature type="region of interest" description="Disordered" evidence="1">
    <location>
        <begin position="936"/>
        <end position="955"/>
    </location>
</feature>
<dbReference type="InterPro" id="IPR011110">
    <property type="entry name" value="Reg_prop"/>
</dbReference>
<dbReference type="Gene3D" id="3.30.70.270">
    <property type="match status" value="1"/>
</dbReference>
<dbReference type="Pfam" id="PF07494">
    <property type="entry name" value="Reg_prop"/>
    <property type="match status" value="2"/>
</dbReference>
<keyword evidence="2" id="KW-0732">Signal</keyword>
<feature type="domain" description="PAC" evidence="4">
    <location>
        <begin position="1102"/>
        <end position="1154"/>
    </location>
</feature>
<feature type="domain" description="PAS" evidence="3">
    <location>
        <begin position="1032"/>
        <end position="1077"/>
    </location>
</feature>
<protein>
    <submittedName>
        <fullName evidence="7">EAL domain-containing protein</fullName>
    </submittedName>
</protein>
<organism evidence="7 8">
    <name type="scientific">Litorilituus lipolyticus</name>
    <dbReference type="NCBI Taxonomy" id="2491017"/>
    <lineage>
        <taxon>Bacteria</taxon>
        <taxon>Pseudomonadati</taxon>
        <taxon>Pseudomonadota</taxon>
        <taxon>Gammaproteobacteria</taxon>
        <taxon>Alteromonadales</taxon>
        <taxon>Colwelliaceae</taxon>
        <taxon>Litorilituus</taxon>
    </lineage>
</organism>
<dbReference type="PROSITE" id="PS50887">
    <property type="entry name" value="GGDEF"/>
    <property type="match status" value="1"/>
</dbReference>
<reference evidence="7 8" key="1">
    <citation type="submission" date="2019-01" db="EMBL/GenBank/DDBJ databases">
        <title>Litorilituus lipolytica sp. nov., isolated from intertidal sand of the Yellow Sea in China.</title>
        <authorList>
            <person name="Liu A."/>
        </authorList>
    </citation>
    <scope>NUCLEOTIDE SEQUENCE [LARGE SCALE GENOMIC DNA]</scope>
    <source>
        <strain evidence="7 8">RZ04</strain>
    </source>
</reference>
<evidence type="ECO:0000259" key="6">
    <source>
        <dbReference type="PROSITE" id="PS50887"/>
    </source>
</evidence>
<dbReference type="SUPFAM" id="SSF63829">
    <property type="entry name" value="Calcium-dependent phosphotriesterase"/>
    <property type="match status" value="3"/>
</dbReference>
<evidence type="ECO:0000256" key="2">
    <source>
        <dbReference type="SAM" id="SignalP"/>
    </source>
</evidence>
<dbReference type="InterPro" id="IPR001610">
    <property type="entry name" value="PAC"/>
</dbReference>
<dbReference type="InterPro" id="IPR015943">
    <property type="entry name" value="WD40/YVTN_repeat-like_dom_sf"/>
</dbReference>
<comment type="caution">
    <text evidence="7">The sequence shown here is derived from an EMBL/GenBank/DDBJ whole genome shotgun (WGS) entry which is preliminary data.</text>
</comment>
<dbReference type="InterPro" id="IPR035919">
    <property type="entry name" value="EAL_sf"/>
</dbReference>
<proteinExistence type="predicted"/>
<dbReference type="Gene3D" id="2.130.10.10">
    <property type="entry name" value="YVTN repeat-like/Quinoprotein amine dehydrogenase"/>
    <property type="match status" value="2"/>
</dbReference>
<feature type="domain" description="GGDEF" evidence="6">
    <location>
        <begin position="1182"/>
        <end position="1315"/>
    </location>
</feature>
<dbReference type="Pfam" id="PF07495">
    <property type="entry name" value="Y_Y_Y"/>
    <property type="match status" value="1"/>
</dbReference>
<dbReference type="InterPro" id="IPR013783">
    <property type="entry name" value="Ig-like_fold"/>
</dbReference>
<dbReference type="InterPro" id="IPR043128">
    <property type="entry name" value="Rev_trsase/Diguanyl_cyclase"/>
</dbReference>
<name>A0A502L409_9GAMM</name>
<evidence type="ECO:0000313" key="7">
    <source>
        <dbReference type="EMBL" id="TPH17944.1"/>
    </source>
</evidence>
<feature type="signal peptide" evidence="2">
    <location>
        <begin position="1"/>
        <end position="49"/>
    </location>
</feature>
<dbReference type="NCBIfam" id="TIGR00254">
    <property type="entry name" value="GGDEF"/>
    <property type="match status" value="1"/>
</dbReference>
<dbReference type="EMBL" id="SAWY01000006">
    <property type="protein sequence ID" value="TPH17944.1"/>
    <property type="molecule type" value="Genomic_DNA"/>
</dbReference>
<dbReference type="Gene3D" id="2.60.40.10">
    <property type="entry name" value="Immunoglobulins"/>
    <property type="match status" value="1"/>
</dbReference>
<dbReference type="CDD" id="cd01948">
    <property type="entry name" value="EAL"/>
    <property type="match status" value="1"/>
</dbReference>
<dbReference type="PANTHER" id="PTHR44757">
    <property type="entry name" value="DIGUANYLATE CYCLASE DGCP"/>
    <property type="match status" value="1"/>
</dbReference>
<dbReference type="Pfam" id="PF13426">
    <property type="entry name" value="PAS_9"/>
    <property type="match status" value="1"/>
</dbReference>
<dbReference type="PROSITE" id="PS50112">
    <property type="entry name" value="PAS"/>
    <property type="match status" value="1"/>
</dbReference>
<dbReference type="Proteomes" id="UP000315303">
    <property type="component" value="Unassembled WGS sequence"/>
</dbReference>
<dbReference type="InterPro" id="IPR000014">
    <property type="entry name" value="PAS"/>
</dbReference>
<dbReference type="Pfam" id="PF00990">
    <property type="entry name" value="GGDEF"/>
    <property type="match status" value="1"/>
</dbReference>
<evidence type="ECO:0000259" key="3">
    <source>
        <dbReference type="PROSITE" id="PS50112"/>
    </source>
</evidence>
<dbReference type="InterPro" id="IPR000700">
    <property type="entry name" value="PAS-assoc_C"/>
</dbReference>
<dbReference type="SUPFAM" id="SSF141868">
    <property type="entry name" value="EAL domain-like"/>
    <property type="match status" value="1"/>
</dbReference>
<dbReference type="InterPro" id="IPR013655">
    <property type="entry name" value="PAS_fold_3"/>
</dbReference>
<evidence type="ECO:0000313" key="8">
    <source>
        <dbReference type="Proteomes" id="UP000315303"/>
    </source>
</evidence>
<dbReference type="InterPro" id="IPR052155">
    <property type="entry name" value="Biofilm_reg_signaling"/>
</dbReference>
<dbReference type="PANTHER" id="PTHR44757:SF2">
    <property type="entry name" value="BIOFILM ARCHITECTURE MAINTENANCE PROTEIN MBAA"/>
    <property type="match status" value="1"/>
</dbReference>
<dbReference type="NCBIfam" id="TIGR00229">
    <property type="entry name" value="sensory_box"/>
    <property type="match status" value="1"/>
</dbReference>
<evidence type="ECO:0000256" key="1">
    <source>
        <dbReference type="SAM" id="MobiDB-lite"/>
    </source>
</evidence>
<gene>
    <name evidence="7" type="ORF">EPA86_03500</name>
</gene>
<dbReference type="PROSITE" id="PS50883">
    <property type="entry name" value="EAL"/>
    <property type="match status" value="1"/>
</dbReference>
<dbReference type="SMART" id="SM00052">
    <property type="entry name" value="EAL"/>
    <property type="match status" value="1"/>
</dbReference>
<dbReference type="InterPro" id="IPR011123">
    <property type="entry name" value="Y_Y_Y"/>
</dbReference>
<dbReference type="InterPro" id="IPR029787">
    <property type="entry name" value="Nucleotide_cyclase"/>
</dbReference>
<feature type="domain" description="EAL" evidence="5">
    <location>
        <begin position="1324"/>
        <end position="1578"/>
    </location>
</feature>
<dbReference type="InterPro" id="IPR000160">
    <property type="entry name" value="GGDEF_dom"/>
</dbReference>
<dbReference type="InterPro" id="IPR035965">
    <property type="entry name" value="PAS-like_dom_sf"/>
</dbReference>
<dbReference type="PROSITE" id="PS50113">
    <property type="entry name" value="PAC"/>
    <property type="match status" value="2"/>
</dbReference>
<dbReference type="Pfam" id="PF08447">
    <property type="entry name" value="PAS_3"/>
    <property type="match status" value="1"/>
</dbReference>
<dbReference type="OrthoDB" id="9804951at2"/>
<evidence type="ECO:0000259" key="4">
    <source>
        <dbReference type="PROSITE" id="PS50113"/>
    </source>
</evidence>
<accession>A0A502L409</accession>
<dbReference type="CDD" id="cd00130">
    <property type="entry name" value="PAS"/>
    <property type="match status" value="1"/>
</dbReference>
<dbReference type="SMART" id="SM00086">
    <property type="entry name" value="PAC"/>
    <property type="match status" value="2"/>
</dbReference>
<sequence>MLNAFFKICCIWTQRFLRLISTCLFKINKLNLRTITVLSFAVISSSAIAQSVSPPTSTQEQNFQTIPTGTLKFSHLSSSDGLSSSNVFAISQDAQGYLWIGTEDGLNRYDGQNFKTYRHQATDPHSISANLIRKVFIDSSNTLWVGTQNGLSRYNRELDNFDNFTHIPEEKSTLKDNVIWDIYQDNDSLIWVSTEKGLHTVNLKNETMSFNRINIAGLNKELTEIKTIYHDKANNNYWFGSFDKGIHILNKDIVSGDNIKDSSTYSGSLQKKNKFDLTIDADSLFEVQEIDKKLWLATDNGLFVVKVDNDNNYTLVSHITTEHGLLSNHIRAIEQYDNNNVWLATNKGLNVISLLNDEITSHQNNSNSFSLSENWLMASFKDKNNTLWLASYGGGLNKYSPLTAKFHHELSIESQNYRVESFAEFPDGTLYFSTERHGLFKLKDKEISSIPLPIEENIWQIIRVKSNLYLRTELGKLYSFTPGTNNTLEIPVWQKQSKFTINQKLISLGDSLWFINEKGILSKFSTTHYGFERFPNFNSLITLQQEGNNIWLATESGELITIDTRKNNSLVKKLAIPKNIDVNQVATLTVGKKYTWLGTNSQGVVAIDIGTNQITVFNENNKLKNNYIASILIDSEERAWVATNKNISVIDPVNTEVMHIDTDFLLFEPEFIKYSSFKSSGDKLFFGSPQGFYHFLPEELLQIKQDISTPVLSNLYIANKKISIKKQNKPQSKNSFVKDLHQLFLPHQIKKKSYLLNKHLNTKTNISLEHNHSPIGFEFVSPNAKIPSQLKYRYKLKGLETQWVEADPRTNRATYTNLAPGSYTFVIEAFDIQSLASKKSKAINIEVLPPWWLTKAAIFVYALLATLVISFIFQQVNNRRLYHLRIKQNEERLKLSLWGSGDEMWDWNISTGKIYRSNIWGMLEFPQDGQRNEFGKVEAEDTSNEPSKNKQESFPLTNIHHHDLERVNNTLNQHFCGRSEHFETTYRVKDKNSQWIWILDRGKVVERDEDGSPTRMTGTLKDISKIKQTEERLKLFAKCIENISDAMVIYDKNFQLVDINKAFTKITGKNKEDVIGEPLQFRQYPESFVANVKRELTERGYWHNEIESKRENGSTYITDLNLDVIYDENGNISHYVGIFSDITKRKSTELELRRLANSDTLTGLPNRSLFQANQTKLVNNKERHALLVFDLDNFKKINDSLGHQIGDAILCKIAERLLNLGRKQDTVYRLGGDEFSILIENTNDIHTITTIANEVLATIARPFKVKSQEIVLYSSIGIVLYPDDGLGPHELLKNADTAMYHAKNSGGNRYQFFSDSMNKKAVQRFKVENLIRLGLKEDAFTVFYQPKIAIKTGKIAGMEALVRYETPSHGFLSPAEFIPISEETGQILEIGEVVLRKACFATKKWVDNNLFSGRVAVNLSAVQFSQANLVSIIENILKESQLPAKYLELEITEGTVMDSPKKAIETMQQLRAMGIHLSLDDFGTGYSSLAYLKQFPINTLKIDKAFVDDIEQSEQGRNMVATIVTIAHNLDMQVVAEGVETNSQLDFLSTLGCEQLQGFLYSKPLAENKFQQYLLSHQITNKSTVFTN</sequence>
<dbReference type="SMART" id="SM00267">
    <property type="entry name" value="GGDEF"/>
    <property type="match status" value="1"/>
</dbReference>